<reference evidence="3" key="1">
    <citation type="submission" date="2017-09" db="EMBL/GenBank/DDBJ databases">
        <title>Depth-based differentiation of microbial function through sediment-hosted aquifers and enrichment of novel symbionts in the deep terrestrial subsurface.</title>
        <authorList>
            <person name="Probst A.J."/>
            <person name="Ladd B."/>
            <person name="Jarett J.K."/>
            <person name="Geller-Mcgrath D.E."/>
            <person name="Sieber C.M.K."/>
            <person name="Emerson J.B."/>
            <person name="Anantharaman K."/>
            <person name="Thomas B.C."/>
            <person name="Malmstrom R."/>
            <person name="Stieglmeier M."/>
            <person name="Klingl A."/>
            <person name="Woyke T."/>
            <person name="Ryan C.M."/>
            <person name="Banfield J.F."/>
        </authorList>
    </citation>
    <scope>NUCLEOTIDE SEQUENCE [LARGE SCALE GENOMIC DNA]</scope>
</reference>
<comment type="caution">
    <text evidence="2">The sequence shown here is derived from an EMBL/GenBank/DDBJ whole genome shotgun (WGS) entry which is preliminary data.</text>
</comment>
<feature type="region of interest" description="Disordered" evidence="1">
    <location>
        <begin position="1"/>
        <end position="28"/>
    </location>
</feature>
<protein>
    <submittedName>
        <fullName evidence="2">Uncharacterized protein</fullName>
    </submittedName>
</protein>
<evidence type="ECO:0000256" key="1">
    <source>
        <dbReference type="SAM" id="MobiDB-lite"/>
    </source>
</evidence>
<gene>
    <name evidence="2" type="ORF">COT25_02030</name>
</gene>
<sequence>MEEELESVEGAADFRAPKEEVVTEKEKNMEVDHEFLQEGALHEIEVAKAKEAEGKPEHRGRTTFVIARSAELGVEIQVDNGTWDDMVDKGYKYKLEQKDGWGTIFMAGYLKEIDSERFQALQDSFLDAKELIEETLKNQKEKAITNPDEWKTYLAMCEHLQTLESTILDSPDFMIDDVIEEGVKKTLDSFSEKPLDFLEVIHSYEKLAPGDLVKKLDIEREDIMAMVEKGKEEAKAAHEKRDYWKYAWAMRLVKGVERMFAL</sequence>
<dbReference type="AlphaFoldDB" id="A0A2H0YT00"/>
<feature type="compositionally biased region" description="Basic and acidic residues" evidence="1">
    <location>
        <begin position="15"/>
        <end position="28"/>
    </location>
</feature>
<name>A0A2H0YT00_9BACT</name>
<evidence type="ECO:0000313" key="3">
    <source>
        <dbReference type="Proteomes" id="UP000228711"/>
    </source>
</evidence>
<dbReference type="EMBL" id="PEXV01000070">
    <property type="protein sequence ID" value="PIS41625.1"/>
    <property type="molecule type" value="Genomic_DNA"/>
</dbReference>
<dbReference type="Proteomes" id="UP000228711">
    <property type="component" value="Unassembled WGS sequence"/>
</dbReference>
<accession>A0A2H0YT00</accession>
<evidence type="ECO:0000313" key="2">
    <source>
        <dbReference type="EMBL" id="PIS41625.1"/>
    </source>
</evidence>
<organism evidence="2 3">
    <name type="scientific">Candidatus Kerfeldbacteria bacterium CG08_land_8_20_14_0_20_42_7</name>
    <dbReference type="NCBI Taxonomy" id="2014245"/>
    <lineage>
        <taxon>Bacteria</taxon>
        <taxon>Candidatus Kerfeldiibacteriota</taxon>
    </lineage>
</organism>
<proteinExistence type="predicted"/>